<sequence length="602" mass="64651">MPTMNSGLGGPAGYGENVYSSSPKTAGNVDDGSIRIDVTSVFGSEGINFFGTNYTSVYLNSNGLITFDGPQTSYTPSGISGISDPAIAPFWTDVDVNKGGEIYWDVDPSSGQITFTWLNVAPYQNSNTAGTNSFQVVLTSNGDGDFDVEFIYEDIQWTNGYTGDATVGVTDGGSNDFELEGSGNGAILTDYEGNDFDVGQDNGIWSFGVRDGEPDFRDYVVEGTDAGETIDASFVDEDGDRVDNNDNLDETNDDEIAAGAGNDYVLAGEGNDTVRGDEGNDTLLGQAGDDVLSGGAGDDRLLGGDGDDVFVYSAGDGNDTIADFNVGNSGNLGDENTTNNDFIDLSGFYDNLSELRADYDDDGVLNQSTGTANGGTVDFSDNDQFGASDSLTFENVDRTSFAPDNTGVVCFAQGTRITTISGVLPIEELRVGDFVQTKDNGLKPILWIGCRHVDQHELAQRPELKSIRLAPRLLGTEGALLVSPQHGILVKQDGEEILVRAKHLALMDGGQARVVINQRDVSYYHILLDGHQIVFANDAAAESFYPGRQAMLTLDTEDRSEVFKLFPELEKFEGWQERGGYVRPFAKRKNLPDTLRDLTSAH</sequence>
<dbReference type="SUPFAM" id="SSF51120">
    <property type="entry name" value="beta-Roll"/>
    <property type="match status" value="1"/>
</dbReference>
<dbReference type="PROSITE" id="PS00330">
    <property type="entry name" value="HEMOLYSIN_CALCIUM"/>
    <property type="match status" value="2"/>
</dbReference>
<accession>A0A7W6H261</accession>
<feature type="domain" description="Hint" evidence="1">
    <location>
        <begin position="408"/>
        <end position="517"/>
    </location>
</feature>
<name>A0A7W6H261_9RHOB</name>
<keyword evidence="3" id="KW-1185">Reference proteome</keyword>
<dbReference type="SMART" id="SM00306">
    <property type="entry name" value="HintN"/>
    <property type="match status" value="1"/>
</dbReference>
<evidence type="ECO:0000259" key="1">
    <source>
        <dbReference type="SMART" id="SM00306"/>
    </source>
</evidence>
<dbReference type="InterPro" id="IPR051495">
    <property type="entry name" value="Epithelial_Barrier/Signaling"/>
</dbReference>
<dbReference type="Proteomes" id="UP000530268">
    <property type="component" value="Unassembled WGS sequence"/>
</dbReference>
<dbReference type="GO" id="GO:0005509">
    <property type="term" value="F:calcium ion binding"/>
    <property type="evidence" value="ECO:0007669"/>
    <property type="project" value="InterPro"/>
</dbReference>
<gene>
    <name evidence="2" type="ORF">GGR95_003471</name>
</gene>
<dbReference type="InterPro" id="IPR001343">
    <property type="entry name" value="Hemolysn_Ca-bd"/>
</dbReference>
<dbReference type="Gene3D" id="2.150.10.10">
    <property type="entry name" value="Serralysin-like metalloprotease, C-terminal"/>
    <property type="match status" value="1"/>
</dbReference>
<dbReference type="RefSeq" id="WP_184567966.1">
    <property type="nucleotide sequence ID" value="NZ_JACIEI010000020.1"/>
</dbReference>
<dbReference type="Pfam" id="PF06119">
    <property type="entry name" value="NIDO"/>
    <property type="match status" value="2"/>
</dbReference>
<dbReference type="InterPro" id="IPR011049">
    <property type="entry name" value="Serralysin-like_metalloprot_C"/>
</dbReference>
<dbReference type="InterPro" id="IPR028992">
    <property type="entry name" value="Hedgehog/Intein_dom"/>
</dbReference>
<comment type="caution">
    <text evidence="2">The sequence shown here is derived from an EMBL/GenBank/DDBJ whole genome shotgun (WGS) entry which is preliminary data.</text>
</comment>
<dbReference type="InterPro" id="IPR018511">
    <property type="entry name" value="Hemolysin-typ_Ca-bd_CS"/>
</dbReference>
<dbReference type="Pfam" id="PF13403">
    <property type="entry name" value="Hint_2"/>
    <property type="match status" value="1"/>
</dbReference>
<dbReference type="SUPFAM" id="SSF51294">
    <property type="entry name" value="Hedgehog/intein (Hint) domain"/>
    <property type="match status" value="1"/>
</dbReference>
<dbReference type="PRINTS" id="PR00313">
    <property type="entry name" value="CABNDNGRPT"/>
</dbReference>
<dbReference type="EMBL" id="JACIEI010000020">
    <property type="protein sequence ID" value="MBB3995807.1"/>
    <property type="molecule type" value="Genomic_DNA"/>
</dbReference>
<dbReference type="GO" id="GO:0007160">
    <property type="term" value="P:cell-matrix adhesion"/>
    <property type="evidence" value="ECO:0007669"/>
    <property type="project" value="InterPro"/>
</dbReference>
<dbReference type="Pfam" id="PF00353">
    <property type="entry name" value="HemolysinCabind"/>
    <property type="match status" value="1"/>
</dbReference>
<protein>
    <recommendedName>
        <fullName evidence="1">Hint domain-containing protein</fullName>
    </recommendedName>
</protein>
<dbReference type="AlphaFoldDB" id="A0A7W6H261"/>
<dbReference type="Gene3D" id="2.170.16.10">
    <property type="entry name" value="Hedgehog/Intein (Hint) domain"/>
    <property type="match status" value="1"/>
</dbReference>
<organism evidence="2 3">
    <name type="scientific">Sulfitobacter undariae</name>
    <dbReference type="NCBI Taxonomy" id="1563671"/>
    <lineage>
        <taxon>Bacteria</taxon>
        <taxon>Pseudomonadati</taxon>
        <taxon>Pseudomonadota</taxon>
        <taxon>Alphaproteobacteria</taxon>
        <taxon>Rhodobacterales</taxon>
        <taxon>Roseobacteraceae</taxon>
        <taxon>Sulfitobacter</taxon>
    </lineage>
</organism>
<dbReference type="InterPro" id="IPR003886">
    <property type="entry name" value="NIDO_dom"/>
</dbReference>
<dbReference type="InterPro" id="IPR003587">
    <property type="entry name" value="Hint_dom_N"/>
</dbReference>
<proteinExistence type="predicted"/>
<dbReference type="CDD" id="cd00081">
    <property type="entry name" value="Hint"/>
    <property type="match status" value="1"/>
</dbReference>
<dbReference type="PANTHER" id="PTHR13802:SF59">
    <property type="entry name" value="SUSHI DOMAIN-CONTAINING PROTEIN 2"/>
    <property type="match status" value="1"/>
</dbReference>
<dbReference type="PANTHER" id="PTHR13802">
    <property type="entry name" value="MUCIN 4-RELATED"/>
    <property type="match status" value="1"/>
</dbReference>
<reference evidence="2 3" key="1">
    <citation type="submission" date="2020-08" db="EMBL/GenBank/DDBJ databases">
        <title>Genomic Encyclopedia of Type Strains, Phase IV (KMG-IV): sequencing the most valuable type-strain genomes for metagenomic binning, comparative biology and taxonomic classification.</title>
        <authorList>
            <person name="Goeker M."/>
        </authorList>
    </citation>
    <scope>NUCLEOTIDE SEQUENCE [LARGE SCALE GENOMIC DNA]</scope>
    <source>
        <strain evidence="2 3">DSM 102234</strain>
    </source>
</reference>
<dbReference type="InterPro" id="IPR036844">
    <property type="entry name" value="Hint_dom_sf"/>
</dbReference>
<evidence type="ECO:0000313" key="2">
    <source>
        <dbReference type="EMBL" id="MBB3995807.1"/>
    </source>
</evidence>
<evidence type="ECO:0000313" key="3">
    <source>
        <dbReference type="Proteomes" id="UP000530268"/>
    </source>
</evidence>